<evidence type="ECO:0000256" key="1">
    <source>
        <dbReference type="SAM" id="MobiDB-lite"/>
    </source>
</evidence>
<comment type="caution">
    <text evidence="2">The sequence shown here is derived from an EMBL/GenBank/DDBJ whole genome shotgun (WGS) entry which is preliminary data.</text>
</comment>
<dbReference type="InterPro" id="IPR050708">
    <property type="entry name" value="T6SS_VgrG/RHS"/>
</dbReference>
<reference evidence="2 3" key="1">
    <citation type="journal article" date="2020" name="Int. J. Syst. Evol. Microbiol.">
        <title>Reclassification of Streptomyces castelarensis and Streptomyces sporoclivatus as later heterotypic synonyms of Streptomyces antimycoticus.</title>
        <authorList>
            <person name="Komaki H."/>
            <person name="Tamura T."/>
        </authorList>
    </citation>
    <scope>NUCLEOTIDE SEQUENCE [LARGE SCALE GENOMIC DNA]</scope>
    <source>
        <strain evidence="2 3">NBRC 12839</strain>
    </source>
</reference>
<dbReference type="Gene3D" id="2.180.10.10">
    <property type="entry name" value="RHS repeat-associated core"/>
    <property type="match status" value="2"/>
</dbReference>
<evidence type="ECO:0000313" key="3">
    <source>
        <dbReference type="Proteomes" id="UP000299290"/>
    </source>
</evidence>
<feature type="compositionally biased region" description="Basic residues" evidence="1">
    <location>
        <begin position="206"/>
        <end position="223"/>
    </location>
</feature>
<accession>A0A4D4KIH4</accession>
<evidence type="ECO:0008006" key="4">
    <source>
        <dbReference type="Google" id="ProtNLM"/>
    </source>
</evidence>
<dbReference type="PANTHER" id="PTHR32305:SF15">
    <property type="entry name" value="PROTEIN RHSA-RELATED"/>
    <property type="match status" value="1"/>
</dbReference>
<gene>
    <name evidence="2" type="ORF">SANT12839_065650</name>
</gene>
<dbReference type="Pfam" id="PF05593">
    <property type="entry name" value="RHS_repeat"/>
    <property type="match status" value="2"/>
</dbReference>
<protein>
    <recommendedName>
        <fullName evidence="4">Type IV secretion protein Rhs</fullName>
    </recommendedName>
</protein>
<organism evidence="2 3">
    <name type="scientific">Streptomyces antimycoticus</name>
    <dbReference type="NCBI Taxonomy" id="68175"/>
    <lineage>
        <taxon>Bacteria</taxon>
        <taxon>Bacillati</taxon>
        <taxon>Actinomycetota</taxon>
        <taxon>Actinomycetes</taxon>
        <taxon>Kitasatosporales</taxon>
        <taxon>Streptomycetaceae</taxon>
        <taxon>Streptomyces</taxon>
        <taxon>Streptomyces violaceusniger group</taxon>
    </lineage>
</organism>
<dbReference type="AlphaFoldDB" id="A0A4D4KIH4"/>
<dbReference type="InterPro" id="IPR006530">
    <property type="entry name" value="YD"/>
</dbReference>
<proteinExistence type="predicted"/>
<feature type="region of interest" description="Disordered" evidence="1">
    <location>
        <begin position="186"/>
        <end position="223"/>
    </location>
</feature>
<dbReference type="InterPro" id="IPR031325">
    <property type="entry name" value="RHS_repeat"/>
</dbReference>
<dbReference type="Proteomes" id="UP000299290">
    <property type="component" value="Unassembled WGS sequence"/>
</dbReference>
<dbReference type="NCBIfam" id="TIGR01643">
    <property type="entry name" value="YD_repeat_2x"/>
    <property type="match status" value="2"/>
</dbReference>
<dbReference type="PANTHER" id="PTHR32305">
    <property type="match status" value="1"/>
</dbReference>
<evidence type="ECO:0000313" key="2">
    <source>
        <dbReference type="EMBL" id="GDY45683.1"/>
    </source>
</evidence>
<name>A0A4D4KIH4_9ACTN</name>
<feature type="compositionally biased region" description="Polar residues" evidence="1">
    <location>
        <begin position="186"/>
        <end position="199"/>
    </location>
</feature>
<dbReference type="EMBL" id="BJHV01000001">
    <property type="protein sequence ID" value="GDY45683.1"/>
    <property type="molecule type" value="Genomic_DNA"/>
</dbReference>
<sequence length="223" mass="24014">MSQEAAGQVSTFHWGPAGDLLKATIPDTELTRTYDPVGRMLSETVGGRTLHLVYDAAGQLVARRTPAGAETTYAYDAAGNRTALIAGNHTLASAHDAAGRETTRRIGDALTLTHTWDRLGRLTTQSLPGTSGHTDRAYSYRADGHLIAVDDHLSGRRTFGLDAAGRVTAVHADNWTETYAYDGAGNQTHATWPSTQPAQEATGPPHLHRHAHHRRGLGPLRTR</sequence>
<keyword evidence="3" id="KW-1185">Reference proteome</keyword>